<feature type="transmembrane region" description="Helical" evidence="1">
    <location>
        <begin position="68"/>
        <end position="89"/>
    </location>
</feature>
<gene>
    <name evidence="3" type="ORF">FSB75_14170</name>
</gene>
<evidence type="ECO:0000313" key="3">
    <source>
        <dbReference type="EMBL" id="QEC56997.1"/>
    </source>
</evidence>
<dbReference type="AlphaFoldDB" id="A0A5B8UJX3"/>
<dbReference type="Gene3D" id="3.60.10.10">
    <property type="entry name" value="Endonuclease/exonuclease/phosphatase"/>
    <property type="match status" value="1"/>
</dbReference>
<dbReference type="Proteomes" id="UP000321204">
    <property type="component" value="Chromosome"/>
</dbReference>
<keyword evidence="1" id="KW-0472">Membrane</keyword>
<dbReference type="EMBL" id="CP042433">
    <property type="protein sequence ID" value="QEC56997.1"/>
    <property type="molecule type" value="Genomic_DNA"/>
</dbReference>
<evidence type="ECO:0000313" key="4">
    <source>
        <dbReference type="Proteomes" id="UP000321204"/>
    </source>
</evidence>
<keyword evidence="4" id="KW-1185">Reference proteome</keyword>
<dbReference type="GO" id="GO:0004519">
    <property type="term" value="F:endonuclease activity"/>
    <property type="evidence" value="ECO:0007669"/>
    <property type="project" value="UniProtKB-KW"/>
</dbReference>
<proteinExistence type="predicted"/>
<accession>A0A5B8UJX3</accession>
<organism evidence="3 4">
    <name type="scientific">Flavisolibacter ginsenosidimutans</name>
    <dbReference type="NCBI Taxonomy" id="661481"/>
    <lineage>
        <taxon>Bacteria</taxon>
        <taxon>Pseudomonadati</taxon>
        <taxon>Bacteroidota</taxon>
        <taxon>Chitinophagia</taxon>
        <taxon>Chitinophagales</taxon>
        <taxon>Chitinophagaceae</taxon>
        <taxon>Flavisolibacter</taxon>
    </lineage>
</organism>
<dbReference type="KEGG" id="fgg:FSB75_14170"/>
<evidence type="ECO:0000259" key="2">
    <source>
        <dbReference type="Pfam" id="PF03372"/>
    </source>
</evidence>
<feature type="domain" description="Endonuclease/exonuclease/phosphatase" evidence="2">
    <location>
        <begin position="108"/>
        <end position="361"/>
    </location>
</feature>
<keyword evidence="1" id="KW-1133">Transmembrane helix</keyword>
<dbReference type="GO" id="GO:0016020">
    <property type="term" value="C:membrane"/>
    <property type="evidence" value="ECO:0007669"/>
    <property type="project" value="GOC"/>
</dbReference>
<dbReference type="PROSITE" id="PS51257">
    <property type="entry name" value="PROKAR_LIPOPROTEIN"/>
    <property type="match status" value="1"/>
</dbReference>
<dbReference type="GO" id="GO:0006506">
    <property type="term" value="P:GPI anchor biosynthetic process"/>
    <property type="evidence" value="ECO:0007669"/>
    <property type="project" value="TreeGrafter"/>
</dbReference>
<dbReference type="PANTHER" id="PTHR14859">
    <property type="entry name" value="CALCOFLUOR WHITE HYPERSENSITIVE PROTEIN PRECURSOR"/>
    <property type="match status" value="1"/>
</dbReference>
<keyword evidence="3" id="KW-0255">Endonuclease</keyword>
<name>A0A5B8UJX3_9BACT</name>
<feature type="transmembrane region" description="Helical" evidence="1">
    <location>
        <begin position="38"/>
        <end position="61"/>
    </location>
</feature>
<keyword evidence="3" id="KW-0540">Nuclease</keyword>
<dbReference type="Pfam" id="PF03372">
    <property type="entry name" value="Exo_endo_phos"/>
    <property type="match status" value="1"/>
</dbReference>
<keyword evidence="3" id="KW-0269">Exonuclease</keyword>
<keyword evidence="1" id="KW-0812">Transmembrane</keyword>
<dbReference type="InterPro" id="IPR005135">
    <property type="entry name" value="Endo/exonuclease/phosphatase"/>
</dbReference>
<dbReference type="CDD" id="cd09084">
    <property type="entry name" value="EEP-2"/>
    <property type="match status" value="1"/>
</dbReference>
<protein>
    <submittedName>
        <fullName evidence="3">Endonuclease/exonuclease/phosphatase</fullName>
    </submittedName>
</protein>
<dbReference type="SUPFAM" id="SSF56219">
    <property type="entry name" value="DNase I-like"/>
    <property type="match status" value="1"/>
</dbReference>
<keyword evidence="3" id="KW-0378">Hydrolase</keyword>
<dbReference type="PANTHER" id="PTHR14859:SF1">
    <property type="entry name" value="PGAP2-INTERACTING PROTEIN"/>
    <property type="match status" value="1"/>
</dbReference>
<dbReference type="GO" id="GO:0004527">
    <property type="term" value="F:exonuclease activity"/>
    <property type="evidence" value="ECO:0007669"/>
    <property type="project" value="UniProtKB-KW"/>
</dbReference>
<dbReference type="RefSeq" id="WP_146788827.1">
    <property type="nucleotide sequence ID" value="NZ_BAABIO010000003.1"/>
</dbReference>
<reference evidence="3 4" key="1">
    <citation type="journal article" date="2015" name="Int. J. Syst. Evol. Microbiol.">
        <title>Flavisolibacter ginsenosidimutans sp. nov., with ginsenoside-converting activity isolated from soil used for cultivating ginseng.</title>
        <authorList>
            <person name="Zhao Y."/>
            <person name="Liu Q."/>
            <person name="Kang M.S."/>
            <person name="Jin F."/>
            <person name="Yu H."/>
            <person name="Im W.T."/>
        </authorList>
    </citation>
    <scope>NUCLEOTIDE SEQUENCE [LARGE SCALE GENOMIC DNA]</scope>
    <source>
        <strain evidence="3 4">Gsoil 636</strain>
    </source>
</reference>
<sequence>MATYRRITKGVFLALNITVSVVFLLACLAPELDPARWWAISLLGLGFVLIAITLVAFIFFWLVFKPRFVLLSLLPLLVGYKSIALFFAFNTTQKFNYQKDKDTVRIAHWNVARFIEQHRNNNRGSQIRLKMMDQIKEQNADVLCFQEFFTSTDTAYYNNLAYIIKELGYPHYYFAWRNDGNKQWFGNAIFSRLPIIDSGKVNFPHAAYPETLLHADIVHNNDTFRVYTTHLQSLAFKKEDFDNIEEIKEGQTNPLRSSRGIFGKVRRAMVVRKEQAGIISEMLSNDPYPTILTGDFNDVPNSYAYATIKNDKFQDIFLEKGFGVGRTYVDISPTLRIDYLFATKDFEIKQFNRIVRMLSDHYMLVTDVRLKK</sequence>
<dbReference type="InterPro" id="IPR051916">
    <property type="entry name" value="GPI-anchor_lipid_remodeler"/>
</dbReference>
<dbReference type="InterPro" id="IPR036691">
    <property type="entry name" value="Endo/exonu/phosph_ase_sf"/>
</dbReference>
<feature type="transmembrane region" description="Helical" evidence="1">
    <location>
        <begin position="12"/>
        <end position="32"/>
    </location>
</feature>
<dbReference type="OrthoDB" id="635146at2"/>
<evidence type="ECO:0000256" key="1">
    <source>
        <dbReference type="SAM" id="Phobius"/>
    </source>
</evidence>